<feature type="domain" description="C2H2-type" evidence="11">
    <location>
        <begin position="449"/>
        <end position="476"/>
    </location>
</feature>
<feature type="domain" description="SCAN box" evidence="12">
    <location>
        <begin position="52"/>
        <end position="86"/>
    </location>
</feature>
<dbReference type="SMART" id="SM00355">
    <property type="entry name" value="ZnF_C2H2"/>
    <property type="match status" value="4"/>
</dbReference>
<feature type="domain" description="C2H2-type" evidence="11">
    <location>
        <begin position="421"/>
        <end position="448"/>
    </location>
</feature>
<feature type="region of interest" description="Disordered" evidence="10">
    <location>
        <begin position="326"/>
        <end position="352"/>
    </location>
</feature>
<dbReference type="InterPro" id="IPR003309">
    <property type="entry name" value="SCAN_dom"/>
</dbReference>
<dbReference type="InterPro" id="IPR013087">
    <property type="entry name" value="Znf_C2H2_type"/>
</dbReference>
<evidence type="ECO:0000256" key="5">
    <source>
        <dbReference type="ARBA" id="ARBA00023015"/>
    </source>
</evidence>
<keyword evidence="14" id="KW-1185">Reference proteome</keyword>
<dbReference type="PANTHER" id="PTHR23226">
    <property type="entry name" value="ZINC FINGER AND SCAN DOMAIN-CONTAINING"/>
    <property type="match status" value="1"/>
</dbReference>
<dbReference type="InterPro" id="IPR036236">
    <property type="entry name" value="Znf_C2H2_sf"/>
</dbReference>
<keyword evidence="4" id="KW-0862">Zinc</keyword>
<dbReference type="PROSITE" id="PS00028">
    <property type="entry name" value="ZINC_FINGER_C2H2_1"/>
    <property type="match status" value="4"/>
</dbReference>
<dbReference type="GeneTree" id="ENSGT00390000012244"/>
<feature type="region of interest" description="Disordered" evidence="10">
    <location>
        <begin position="181"/>
        <end position="201"/>
    </location>
</feature>
<evidence type="ECO:0000259" key="12">
    <source>
        <dbReference type="PROSITE" id="PS50804"/>
    </source>
</evidence>
<dbReference type="Proteomes" id="UP000002494">
    <property type="component" value="Chromosome 7"/>
</dbReference>
<dbReference type="PANTHER" id="PTHR23226:SF88">
    <property type="entry name" value="ZINC FINGER AND SCAN DOMAIN-CONTAINING PROTEIN 4"/>
    <property type="match status" value="1"/>
</dbReference>
<evidence type="ECO:0000256" key="8">
    <source>
        <dbReference type="PROSITE-ProRule" id="PRU00042"/>
    </source>
</evidence>
<dbReference type="Ensembl" id="ENSRNOT00000125377.1">
    <property type="protein sequence ID" value="ENSRNOP00000107469.1"/>
    <property type="gene ID" value="ENSRNOG00000087792.1"/>
</dbReference>
<evidence type="ECO:0000256" key="4">
    <source>
        <dbReference type="ARBA" id="ARBA00022833"/>
    </source>
</evidence>
<keyword evidence="7 9" id="KW-0539">Nucleus</keyword>
<gene>
    <name evidence="13" type="primary">Zscan4f</name>
</gene>
<comment type="subcellular location">
    <subcellularLocation>
        <location evidence="9">Nucleus</location>
    </subcellularLocation>
</comment>
<dbReference type="Pfam" id="PF00096">
    <property type="entry name" value="zf-C2H2"/>
    <property type="match status" value="3"/>
</dbReference>
<evidence type="ECO:0000256" key="7">
    <source>
        <dbReference type="ARBA" id="ARBA00023242"/>
    </source>
</evidence>
<dbReference type="PROSITE" id="PS50804">
    <property type="entry name" value="SCAN_BOX"/>
    <property type="match status" value="1"/>
</dbReference>
<evidence type="ECO:0000256" key="2">
    <source>
        <dbReference type="ARBA" id="ARBA00022737"/>
    </source>
</evidence>
<feature type="compositionally biased region" description="Polar residues" evidence="10">
    <location>
        <begin position="188"/>
        <end position="200"/>
    </location>
</feature>
<dbReference type="SUPFAM" id="SSF57667">
    <property type="entry name" value="beta-beta-alpha zinc fingers"/>
    <property type="match status" value="2"/>
</dbReference>
<accession>A0ABK0LAI5</accession>
<feature type="domain" description="C2H2-type" evidence="11">
    <location>
        <begin position="477"/>
        <end position="503"/>
    </location>
</feature>
<organism evidence="13 14">
    <name type="scientific">Rattus norvegicus</name>
    <name type="common">Rat</name>
    <dbReference type="NCBI Taxonomy" id="10116"/>
    <lineage>
        <taxon>Eukaryota</taxon>
        <taxon>Metazoa</taxon>
        <taxon>Chordata</taxon>
        <taxon>Craniata</taxon>
        <taxon>Vertebrata</taxon>
        <taxon>Euteleostomi</taxon>
        <taxon>Mammalia</taxon>
        <taxon>Eutheria</taxon>
        <taxon>Euarchontoglires</taxon>
        <taxon>Glires</taxon>
        <taxon>Rodentia</taxon>
        <taxon>Myomorpha</taxon>
        <taxon>Muroidea</taxon>
        <taxon>Muridae</taxon>
        <taxon>Murinae</taxon>
        <taxon>Rattus</taxon>
    </lineage>
</organism>
<protein>
    <recommendedName>
        <fullName evidence="15">Zinc finger and SCAN domain-containing protein 4</fullName>
    </recommendedName>
</protein>
<evidence type="ECO:0000256" key="10">
    <source>
        <dbReference type="SAM" id="MobiDB-lite"/>
    </source>
</evidence>
<reference evidence="13" key="1">
    <citation type="submission" date="2024-01" db="EMBL/GenBank/DDBJ databases">
        <title>GRCr8: a new rat reference genome assembly contstructed from accurate long reads and long range scaffolding.</title>
        <authorList>
            <person name="Doris P.A."/>
            <person name="Kalbfleisch T."/>
            <person name="Li K."/>
            <person name="Howe K."/>
            <person name="Wood J."/>
        </authorList>
    </citation>
    <scope>NUCLEOTIDE SEQUENCE [LARGE SCALE GENOMIC DNA]</scope>
    <source>
        <strain evidence="13">Brown Norway</strain>
    </source>
</reference>
<dbReference type="Pfam" id="PF02023">
    <property type="entry name" value="SCAN"/>
    <property type="match status" value="1"/>
</dbReference>
<evidence type="ECO:0000256" key="3">
    <source>
        <dbReference type="ARBA" id="ARBA00022771"/>
    </source>
</evidence>
<dbReference type="SUPFAM" id="SSF47353">
    <property type="entry name" value="Retrovirus capsid dimerization domain-like"/>
    <property type="match status" value="1"/>
</dbReference>
<evidence type="ECO:0000313" key="14">
    <source>
        <dbReference type="Proteomes" id="UP000002494"/>
    </source>
</evidence>
<keyword evidence="3 8" id="KW-0863">Zinc-finger</keyword>
<dbReference type="Gene3D" id="1.10.4020.10">
    <property type="entry name" value="DNA breaking-rejoining enzymes"/>
    <property type="match status" value="1"/>
</dbReference>
<reference evidence="13" key="2">
    <citation type="submission" date="2025-08" db="UniProtKB">
        <authorList>
            <consortium name="Ensembl"/>
        </authorList>
    </citation>
    <scope>IDENTIFICATION</scope>
    <source>
        <strain evidence="13">Brown Norway</strain>
    </source>
</reference>
<name>A0ABK0LAI5_RAT</name>
<reference evidence="13" key="3">
    <citation type="submission" date="2025-09" db="UniProtKB">
        <authorList>
            <consortium name="Ensembl"/>
        </authorList>
    </citation>
    <scope>IDENTIFICATION</scope>
    <source>
        <strain evidence="13">Brown Norway</strain>
    </source>
</reference>
<evidence type="ECO:0000259" key="11">
    <source>
        <dbReference type="PROSITE" id="PS50157"/>
    </source>
</evidence>
<sequence length="503" mass="57451">MASEKTAAKYLQKDNLEFIPTHASPVQWGEIFSDSSSAQLNFSPSKNGFSAKQELQKLWQMFNSWLQPEKQSKEQMISQLVLEQFLLTGHCKDNFVLKEIWEASGRNMGRFMEGLTDECLKPPAMVYVSMQGQEALFSENMPLKEVIKLLEQQKSATGLTPESTQMPAHFTEDILLATGQENSENKHTSGNSTEVNIGDSSTRHEMNSLLIIQKEPPRPEQEERLDSFQFAQGARASQGNSSHHVEFLSPHTCRDIPMEAQPVIFYRTNISEDREECCTTSKNATQENSGDNIPMRKMDSIFINQRMYHPEPKMGDVSYGVSQDFTRRSPGTSTSQQESLGLTFSEDDPRDIPGVHSRPEKLTSEAVLLYQYQEANSTSKIHQKRLHVGSKQYNCEECPRTFKYASHLSLHQRTHQNKKAFVCPTCQKTFKRASDLRCHEVIHNPEKPFKCSTCEKSFSHKTNLKAHERIHTGEKPYVCSLCSHRFCQSSTYNRHLRNVHKSD</sequence>
<evidence type="ECO:0000313" key="13">
    <source>
        <dbReference type="Ensembl" id="ENSRNOP00000107469.1"/>
    </source>
</evidence>
<evidence type="ECO:0000256" key="1">
    <source>
        <dbReference type="ARBA" id="ARBA00022723"/>
    </source>
</evidence>
<feature type="domain" description="C2H2-type" evidence="11">
    <location>
        <begin position="393"/>
        <end position="420"/>
    </location>
</feature>
<keyword evidence="2" id="KW-0677">Repeat</keyword>
<keyword evidence="6" id="KW-0804">Transcription</keyword>
<proteinExistence type="predicted"/>
<dbReference type="InterPro" id="IPR038269">
    <property type="entry name" value="SCAN_sf"/>
</dbReference>
<evidence type="ECO:0000256" key="6">
    <source>
        <dbReference type="ARBA" id="ARBA00023163"/>
    </source>
</evidence>
<keyword evidence="5" id="KW-0805">Transcription regulation</keyword>
<dbReference type="PROSITE" id="PS50157">
    <property type="entry name" value="ZINC_FINGER_C2H2_2"/>
    <property type="match status" value="4"/>
</dbReference>
<evidence type="ECO:0008006" key="15">
    <source>
        <dbReference type="Google" id="ProtNLM"/>
    </source>
</evidence>
<evidence type="ECO:0000256" key="9">
    <source>
        <dbReference type="PROSITE-ProRule" id="PRU00187"/>
    </source>
</evidence>
<keyword evidence="1" id="KW-0479">Metal-binding</keyword>
<dbReference type="SMART" id="SM00431">
    <property type="entry name" value="SCAN"/>
    <property type="match status" value="1"/>
</dbReference>
<dbReference type="Gene3D" id="3.30.160.60">
    <property type="entry name" value="Classic Zinc Finger"/>
    <property type="match status" value="4"/>
</dbReference>
<feature type="compositionally biased region" description="Polar residues" evidence="10">
    <location>
        <begin position="326"/>
        <end position="342"/>
    </location>
</feature>